<name>A0A2W1LP80_9BACL</name>
<dbReference type="Gene3D" id="1.20.1260.10">
    <property type="match status" value="1"/>
</dbReference>
<evidence type="ECO:0000313" key="1">
    <source>
        <dbReference type="EMBL" id="PZD96732.1"/>
    </source>
</evidence>
<evidence type="ECO:0008006" key="3">
    <source>
        <dbReference type="Google" id="ProtNLM"/>
    </source>
</evidence>
<protein>
    <recommendedName>
        <fullName evidence="3">DUF3231 domain-containing protein</fullName>
    </recommendedName>
</protein>
<dbReference type="RefSeq" id="WP_111145743.1">
    <property type="nucleotide sequence ID" value="NZ_QKRB01000036.1"/>
</dbReference>
<comment type="caution">
    <text evidence="1">The sequence shown here is derived from an EMBL/GenBank/DDBJ whole genome shotgun (WGS) entry which is preliminary data.</text>
</comment>
<gene>
    <name evidence="1" type="ORF">DNH61_05915</name>
</gene>
<dbReference type="Proteomes" id="UP000249522">
    <property type="component" value="Unassembled WGS sequence"/>
</dbReference>
<dbReference type="AlphaFoldDB" id="A0A2W1LP80"/>
<reference evidence="1 2" key="1">
    <citation type="submission" date="2018-06" db="EMBL/GenBank/DDBJ databases">
        <title>Paenibacillus imtechensis sp. nov.</title>
        <authorList>
            <person name="Pinnaka A.K."/>
            <person name="Singh H."/>
            <person name="Kaur M."/>
        </authorList>
    </citation>
    <scope>NUCLEOTIDE SEQUENCE [LARGE SCALE GENOMIC DNA]</scope>
    <source>
        <strain evidence="1 2">SMB1</strain>
    </source>
</reference>
<evidence type="ECO:0000313" key="2">
    <source>
        <dbReference type="Proteomes" id="UP000249522"/>
    </source>
</evidence>
<sequence length="176" mass="19992">MNLLETIKDAFKPLMNGEKPPLQVGEVMNLWFYLTATDQTMRGEEVSYNTAQDPELKEAVKDVLDNVHGPIHKELHDFLRDEGVELPVTTSPKPLEPYKLIPEGAKMTDDEIANLLVFNLTLGIQSACQGLVQSTRADVGMMFSRYQMMKITMSIKMKDLMGRKGWLRVPPPYNKH</sequence>
<dbReference type="OrthoDB" id="1934429at2"/>
<organism evidence="1 2">
    <name type="scientific">Paenibacillus sambharensis</name>
    <dbReference type="NCBI Taxonomy" id="1803190"/>
    <lineage>
        <taxon>Bacteria</taxon>
        <taxon>Bacillati</taxon>
        <taxon>Bacillota</taxon>
        <taxon>Bacilli</taxon>
        <taxon>Bacillales</taxon>
        <taxon>Paenibacillaceae</taxon>
        <taxon>Paenibacillus</taxon>
    </lineage>
</organism>
<dbReference type="EMBL" id="QKRB01000036">
    <property type="protein sequence ID" value="PZD96732.1"/>
    <property type="molecule type" value="Genomic_DNA"/>
</dbReference>
<dbReference type="InterPro" id="IPR021617">
    <property type="entry name" value="DUF3231"/>
</dbReference>
<keyword evidence="2" id="KW-1185">Reference proteome</keyword>
<accession>A0A2W1LP80</accession>
<proteinExistence type="predicted"/>
<dbReference type="Pfam" id="PF11553">
    <property type="entry name" value="DUF3231"/>
    <property type="match status" value="1"/>
</dbReference>
<dbReference type="InterPro" id="IPR012347">
    <property type="entry name" value="Ferritin-like"/>
</dbReference>